<evidence type="ECO:0000313" key="3">
    <source>
        <dbReference type="Proteomes" id="UP000256345"/>
    </source>
</evidence>
<feature type="compositionally biased region" description="Basic and acidic residues" evidence="1">
    <location>
        <begin position="1"/>
        <end position="13"/>
    </location>
</feature>
<sequence>MDKPRTTRGENSVKIDQILEQVGQDPGGGDGAQSQAESRSKSSDV</sequence>
<organism evidence="2 3">
    <name type="scientific">Archangium gephyra</name>
    <dbReference type="NCBI Taxonomy" id="48"/>
    <lineage>
        <taxon>Bacteria</taxon>
        <taxon>Pseudomonadati</taxon>
        <taxon>Myxococcota</taxon>
        <taxon>Myxococcia</taxon>
        <taxon>Myxococcales</taxon>
        <taxon>Cystobacterineae</taxon>
        <taxon>Archangiaceae</taxon>
        <taxon>Archangium</taxon>
    </lineage>
</organism>
<proteinExistence type="predicted"/>
<evidence type="ECO:0000313" key="2">
    <source>
        <dbReference type="EMBL" id="REG27179.1"/>
    </source>
</evidence>
<keyword evidence="3" id="KW-1185">Reference proteome</keyword>
<protein>
    <submittedName>
        <fullName evidence="2">Uncharacterized protein</fullName>
    </submittedName>
</protein>
<name>A0ABX9JU75_9BACT</name>
<feature type="region of interest" description="Disordered" evidence="1">
    <location>
        <begin position="1"/>
        <end position="45"/>
    </location>
</feature>
<evidence type="ECO:0000256" key="1">
    <source>
        <dbReference type="SAM" id="MobiDB-lite"/>
    </source>
</evidence>
<comment type="caution">
    <text evidence="2">The sequence shown here is derived from an EMBL/GenBank/DDBJ whole genome shotgun (WGS) entry which is preliminary data.</text>
</comment>
<gene>
    <name evidence="2" type="ORF">ATI61_110186</name>
</gene>
<dbReference type="EMBL" id="QUMU01000010">
    <property type="protein sequence ID" value="REG27179.1"/>
    <property type="molecule type" value="Genomic_DNA"/>
</dbReference>
<reference evidence="2 3" key="1">
    <citation type="submission" date="2018-08" db="EMBL/GenBank/DDBJ databases">
        <title>Genomic Encyclopedia of Archaeal and Bacterial Type Strains, Phase II (KMG-II): from individual species to whole genera.</title>
        <authorList>
            <person name="Goeker M."/>
        </authorList>
    </citation>
    <scope>NUCLEOTIDE SEQUENCE [LARGE SCALE GENOMIC DNA]</scope>
    <source>
        <strain evidence="2 3">DSM 2261</strain>
    </source>
</reference>
<accession>A0ABX9JU75</accession>
<dbReference type="Proteomes" id="UP000256345">
    <property type="component" value="Unassembled WGS sequence"/>
</dbReference>